<sequence length="142" mass="15694">MNLPPNPTEYLWPLSVVLPLARDSPHRLVLLLVAFFPARVLPAWLSSPFRGGVLPLLTVGGAFYLPLAKCLVASNLTGLSRSSSSPEGRWTVDGIYHKKFTAGMHVSIEHPSPNRAARGSTHLLFARNEARLLTWFPLSRAW</sequence>
<comment type="caution">
    <text evidence="1">The sequence shown here is derived from an EMBL/GenBank/DDBJ whole genome shotgun (WGS) entry which is preliminary data.</text>
</comment>
<keyword evidence="2" id="KW-1185">Reference proteome</keyword>
<evidence type="ECO:0000313" key="2">
    <source>
        <dbReference type="Proteomes" id="UP000247233"/>
    </source>
</evidence>
<proteinExistence type="predicted"/>
<organism evidence="1 2">
    <name type="scientific">Aspergillus heteromorphus CBS 117.55</name>
    <dbReference type="NCBI Taxonomy" id="1448321"/>
    <lineage>
        <taxon>Eukaryota</taxon>
        <taxon>Fungi</taxon>
        <taxon>Dikarya</taxon>
        <taxon>Ascomycota</taxon>
        <taxon>Pezizomycotina</taxon>
        <taxon>Eurotiomycetes</taxon>
        <taxon>Eurotiomycetidae</taxon>
        <taxon>Eurotiales</taxon>
        <taxon>Aspergillaceae</taxon>
        <taxon>Aspergillus</taxon>
        <taxon>Aspergillus subgen. Circumdati</taxon>
    </lineage>
</organism>
<reference evidence="1 2" key="1">
    <citation type="submission" date="2016-12" db="EMBL/GenBank/DDBJ databases">
        <title>The genomes of Aspergillus section Nigri reveals drivers in fungal speciation.</title>
        <authorList>
            <consortium name="DOE Joint Genome Institute"/>
            <person name="Vesth T.C."/>
            <person name="Nybo J."/>
            <person name="Theobald S."/>
            <person name="Brandl J."/>
            <person name="Frisvad J.C."/>
            <person name="Nielsen K.F."/>
            <person name="Lyhne E.K."/>
            <person name="Kogle M.E."/>
            <person name="Kuo A."/>
            <person name="Riley R."/>
            <person name="Clum A."/>
            <person name="Nolan M."/>
            <person name="Lipzen A."/>
            <person name="Salamov A."/>
            <person name="Henrissat B."/>
            <person name="Wiebenga A."/>
            <person name="De Vries R.P."/>
            <person name="Grigoriev I.V."/>
            <person name="Mortensen U.H."/>
            <person name="Andersen M.R."/>
            <person name="Baker S.E."/>
        </authorList>
    </citation>
    <scope>NUCLEOTIDE SEQUENCE [LARGE SCALE GENOMIC DNA]</scope>
    <source>
        <strain evidence="1 2">CBS 117.55</strain>
    </source>
</reference>
<dbReference type="GeneID" id="37070878"/>
<name>A0A317W029_9EURO</name>
<dbReference type="VEuPathDB" id="FungiDB:BO70DRAFT_67965"/>
<dbReference type="EMBL" id="MSFL01000018">
    <property type="protein sequence ID" value="PWY77500.1"/>
    <property type="molecule type" value="Genomic_DNA"/>
</dbReference>
<accession>A0A317W029</accession>
<evidence type="ECO:0000313" key="1">
    <source>
        <dbReference type="EMBL" id="PWY77500.1"/>
    </source>
</evidence>
<dbReference type="RefSeq" id="XP_025398073.1">
    <property type="nucleotide sequence ID" value="XM_025548641.1"/>
</dbReference>
<gene>
    <name evidence="1" type="ORF">BO70DRAFT_67965</name>
</gene>
<protein>
    <submittedName>
        <fullName evidence="1">Uncharacterized protein</fullName>
    </submittedName>
</protein>
<dbReference type="AlphaFoldDB" id="A0A317W029"/>
<dbReference type="Proteomes" id="UP000247233">
    <property type="component" value="Unassembled WGS sequence"/>
</dbReference>